<feature type="transmembrane region" description="Helical" evidence="1">
    <location>
        <begin position="26"/>
        <end position="51"/>
    </location>
</feature>
<reference evidence="2" key="1">
    <citation type="submission" date="2020-11" db="EMBL/GenBank/DDBJ databases">
        <title>Carbohydrate-dependent, anaerobic sulfur respiration: A novel catabolism in halophilic archaea.</title>
        <authorList>
            <person name="Sorokin D.Y."/>
            <person name="Messina E."/>
            <person name="Smedile F."/>
            <person name="La Cono V."/>
            <person name="Hallsworth J.E."/>
            <person name="Yakimov M.M."/>
        </authorList>
    </citation>
    <scope>NUCLEOTIDE SEQUENCE</scope>
    <source>
        <strain evidence="2">HSR-Bgl</strain>
    </source>
</reference>
<organism evidence="2 3">
    <name type="scientific">Halapricum desulfuricans</name>
    <dbReference type="NCBI Taxonomy" id="2841257"/>
    <lineage>
        <taxon>Archaea</taxon>
        <taxon>Methanobacteriati</taxon>
        <taxon>Methanobacteriota</taxon>
        <taxon>Stenosarchaea group</taxon>
        <taxon>Halobacteria</taxon>
        <taxon>Halobacteriales</taxon>
        <taxon>Haloarculaceae</taxon>
        <taxon>Halapricum</taxon>
    </lineage>
</organism>
<sequence>MSIGTGAFFATAGEPLPMAEVTGRRWAVVVFGPVALLLGGVALAYAGLFVVPGAPCGGTGTVEAPTAEFTVSTNGSAVTATYVGKDTVGGPGTDRIVVSVRSATSPDAASREWISDDETLSRGDSVTVPPGDIGFELSGPDRVTVEWYGSDPGQPELCPTGNRYVELTALRLENVSTSP</sequence>
<gene>
    <name evidence="2" type="ORF">HSBGL_1383</name>
</gene>
<accession>A0A897NLI7</accession>
<keyword evidence="1" id="KW-0472">Membrane</keyword>
<dbReference type="Proteomes" id="UP000663305">
    <property type="component" value="Chromosome"/>
</dbReference>
<keyword evidence="1" id="KW-1133">Transmembrane helix</keyword>
<evidence type="ECO:0000313" key="2">
    <source>
        <dbReference type="EMBL" id="QSG11803.1"/>
    </source>
</evidence>
<evidence type="ECO:0008006" key="4">
    <source>
        <dbReference type="Google" id="ProtNLM"/>
    </source>
</evidence>
<evidence type="ECO:0000313" key="3">
    <source>
        <dbReference type="Proteomes" id="UP000663305"/>
    </source>
</evidence>
<name>A0A897NLI7_9EURY</name>
<protein>
    <recommendedName>
        <fullName evidence="4">Type IV pilin</fullName>
    </recommendedName>
</protein>
<dbReference type="EMBL" id="CP064789">
    <property type="protein sequence ID" value="QSG11803.1"/>
    <property type="molecule type" value="Genomic_DNA"/>
</dbReference>
<evidence type="ECO:0000256" key="1">
    <source>
        <dbReference type="SAM" id="Phobius"/>
    </source>
</evidence>
<proteinExistence type="predicted"/>
<dbReference type="AlphaFoldDB" id="A0A897NLI7"/>
<keyword evidence="1" id="KW-0812">Transmembrane</keyword>